<dbReference type="GO" id="GO:0006004">
    <property type="term" value="P:fucose metabolic process"/>
    <property type="evidence" value="ECO:0007669"/>
    <property type="project" value="UniProtKB-KW"/>
</dbReference>
<dbReference type="EMBL" id="MU151057">
    <property type="protein sequence ID" value="KAF9453938.1"/>
    <property type="molecule type" value="Genomic_DNA"/>
</dbReference>
<name>A0A9P6CAB1_9AGAR</name>
<dbReference type="InterPro" id="IPR019378">
    <property type="entry name" value="GDP-Fuc_O-FucTrfase"/>
</dbReference>
<keyword evidence="1" id="KW-0808">Transferase</keyword>
<evidence type="ECO:0000256" key="3">
    <source>
        <dbReference type="ARBA" id="ARBA00023277"/>
    </source>
</evidence>
<keyword evidence="5" id="KW-0812">Transmembrane</keyword>
<dbReference type="AlphaFoldDB" id="A0A9P6CAB1"/>
<proteinExistence type="predicted"/>
<evidence type="ECO:0000256" key="5">
    <source>
        <dbReference type="SAM" id="Phobius"/>
    </source>
</evidence>
<dbReference type="OrthoDB" id="1882547at2759"/>
<accession>A0A9P6CAB1</accession>
<keyword evidence="5" id="KW-1133">Transmembrane helix</keyword>
<feature type="region of interest" description="Disordered" evidence="4">
    <location>
        <begin position="31"/>
        <end position="52"/>
    </location>
</feature>
<keyword evidence="7" id="KW-1185">Reference proteome</keyword>
<gene>
    <name evidence="6" type="ORF">P691DRAFT_718317</name>
</gene>
<evidence type="ECO:0000256" key="4">
    <source>
        <dbReference type="SAM" id="MobiDB-lite"/>
    </source>
</evidence>
<dbReference type="PANTHER" id="PTHR36050">
    <property type="entry name" value="O-FUCOSYLTRANSFERASE 30"/>
    <property type="match status" value="1"/>
</dbReference>
<sequence length="555" mass="63841">MPLKVSAQFTLANASPSVALEKGAYYRTRTSRTRGGATLNTPNPYTHRHAQSRNTQSTKVVALLLLAFACITCFGTAYYLFKTRWENPEHHPTRVPHTNALPVQVNVSIYDNDLQEHDAYTYLEERYLAYLPHSGFHNQRIAFENALVLARLLNRTLIVPPIRLGNKPIPYYPFDRLSRMLALADKTGLQHCAHVLPGLSMPPECLDYFDYTYLPWDSLIDLTSVRASQKLRYRWNFAENWFRDTLGIPDSRMLMFRDHKPYQYRFVDNIKRDLGEKNWYTEDVSISYLIEQPQALLIFGSLFGSTRLQFREQEYLDVRKEVREAMSIKHPILDRVSESIWRALGGAYLAIHFRTGESKFEDASEANARAIWWALLHRFLNISMDDTIRLENGLQRTGTSPNLMGPGITAVPSLPSYYLPLSDTEKFYLDLASRKTCHQRFSHVPALDSLGQNSIALYIATDLKNPTKHPLFSRFRILFPCIFDLSDFASYLSPLDQLINPLDGVPLRSHFTPFIDALVAARAFRVAGTQGSTFSYYIEDVLWKRNHNLPIKQRG</sequence>
<protein>
    <submittedName>
        <fullName evidence="6">Uncharacterized protein</fullName>
    </submittedName>
</protein>
<dbReference type="Gene3D" id="3.40.50.11340">
    <property type="match status" value="1"/>
</dbReference>
<evidence type="ECO:0000313" key="7">
    <source>
        <dbReference type="Proteomes" id="UP000807342"/>
    </source>
</evidence>
<dbReference type="GO" id="GO:0016740">
    <property type="term" value="F:transferase activity"/>
    <property type="evidence" value="ECO:0007669"/>
    <property type="project" value="UniProtKB-KW"/>
</dbReference>
<organism evidence="6 7">
    <name type="scientific">Macrolepiota fuliginosa MF-IS2</name>
    <dbReference type="NCBI Taxonomy" id="1400762"/>
    <lineage>
        <taxon>Eukaryota</taxon>
        <taxon>Fungi</taxon>
        <taxon>Dikarya</taxon>
        <taxon>Basidiomycota</taxon>
        <taxon>Agaricomycotina</taxon>
        <taxon>Agaricomycetes</taxon>
        <taxon>Agaricomycetidae</taxon>
        <taxon>Agaricales</taxon>
        <taxon>Agaricineae</taxon>
        <taxon>Agaricaceae</taxon>
        <taxon>Macrolepiota</taxon>
    </lineage>
</organism>
<dbReference type="PANTHER" id="PTHR36050:SF1">
    <property type="entry name" value="O-FUCOSYLTRANSFERASE 30"/>
    <property type="match status" value="1"/>
</dbReference>
<evidence type="ECO:0000256" key="2">
    <source>
        <dbReference type="ARBA" id="ARBA00023253"/>
    </source>
</evidence>
<feature type="transmembrane region" description="Helical" evidence="5">
    <location>
        <begin position="60"/>
        <end position="81"/>
    </location>
</feature>
<dbReference type="Pfam" id="PF10250">
    <property type="entry name" value="O-FucT"/>
    <property type="match status" value="1"/>
</dbReference>
<evidence type="ECO:0000313" key="6">
    <source>
        <dbReference type="EMBL" id="KAF9453938.1"/>
    </source>
</evidence>
<keyword evidence="2" id="KW-0294">Fucose metabolism</keyword>
<keyword evidence="5" id="KW-0472">Membrane</keyword>
<evidence type="ECO:0000256" key="1">
    <source>
        <dbReference type="ARBA" id="ARBA00022679"/>
    </source>
</evidence>
<dbReference type="Proteomes" id="UP000807342">
    <property type="component" value="Unassembled WGS sequence"/>
</dbReference>
<comment type="caution">
    <text evidence="6">The sequence shown here is derived from an EMBL/GenBank/DDBJ whole genome shotgun (WGS) entry which is preliminary data.</text>
</comment>
<keyword evidence="3" id="KW-0119">Carbohydrate metabolism</keyword>
<reference evidence="6" key="1">
    <citation type="submission" date="2020-11" db="EMBL/GenBank/DDBJ databases">
        <authorList>
            <consortium name="DOE Joint Genome Institute"/>
            <person name="Ahrendt S."/>
            <person name="Riley R."/>
            <person name="Andreopoulos W."/>
            <person name="Labutti K."/>
            <person name="Pangilinan J."/>
            <person name="Ruiz-Duenas F.J."/>
            <person name="Barrasa J.M."/>
            <person name="Sanchez-Garcia M."/>
            <person name="Camarero S."/>
            <person name="Miyauchi S."/>
            <person name="Serrano A."/>
            <person name="Linde D."/>
            <person name="Babiker R."/>
            <person name="Drula E."/>
            <person name="Ayuso-Fernandez I."/>
            <person name="Pacheco R."/>
            <person name="Padilla G."/>
            <person name="Ferreira P."/>
            <person name="Barriuso J."/>
            <person name="Kellner H."/>
            <person name="Castanera R."/>
            <person name="Alfaro M."/>
            <person name="Ramirez L."/>
            <person name="Pisabarro A.G."/>
            <person name="Kuo A."/>
            <person name="Tritt A."/>
            <person name="Lipzen A."/>
            <person name="He G."/>
            <person name="Yan M."/>
            <person name="Ng V."/>
            <person name="Cullen D."/>
            <person name="Martin F."/>
            <person name="Rosso M.-N."/>
            <person name="Henrissat B."/>
            <person name="Hibbett D."/>
            <person name="Martinez A.T."/>
            <person name="Grigoriev I.V."/>
        </authorList>
    </citation>
    <scope>NUCLEOTIDE SEQUENCE</scope>
    <source>
        <strain evidence="6">MF-IS2</strain>
    </source>
</reference>